<protein>
    <submittedName>
        <fullName evidence="1">Uncharacterized protein</fullName>
    </submittedName>
</protein>
<evidence type="ECO:0000313" key="2">
    <source>
        <dbReference type="Proteomes" id="UP001163603"/>
    </source>
</evidence>
<accession>A0ACC0XGX8</accession>
<organism evidence="1 2">
    <name type="scientific">Pistacia integerrima</name>
    <dbReference type="NCBI Taxonomy" id="434235"/>
    <lineage>
        <taxon>Eukaryota</taxon>
        <taxon>Viridiplantae</taxon>
        <taxon>Streptophyta</taxon>
        <taxon>Embryophyta</taxon>
        <taxon>Tracheophyta</taxon>
        <taxon>Spermatophyta</taxon>
        <taxon>Magnoliopsida</taxon>
        <taxon>eudicotyledons</taxon>
        <taxon>Gunneridae</taxon>
        <taxon>Pentapetalae</taxon>
        <taxon>rosids</taxon>
        <taxon>malvids</taxon>
        <taxon>Sapindales</taxon>
        <taxon>Anacardiaceae</taxon>
        <taxon>Pistacia</taxon>
    </lineage>
</organism>
<keyword evidence="2" id="KW-1185">Reference proteome</keyword>
<proteinExistence type="predicted"/>
<dbReference type="EMBL" id="CM047747">
    <property type="protein sequence ID" value="KAJ0016868.1"/>
    <property type="molecule type" value="Genomic_DNA"/>
</dbReference>
<dbReference type="Proteomes" id="UP001163603">
    <property type="component" value="Chromosome 12"/>
</dbReference>
<gene>
    <name evidence="1" type="ORF">Pint_12143</name>
</gene>
<comment type="caution">
    <text evidence="1">The sequence shown here is derived from an EMBL/GenBank/DDBJ whole genome shotgun (WGS) entry which is preliminary data.</text>
</comment>
<name>A0ACC0XGX8_9ROSI</name>
<sequence length="11" mass="1386">MKSFSRRSHSY</sequence>
<reference evidence="2" key="1">
    <citation type="journal article" date="2023" name="G3 (Bethesda)">
        <title>Genome assembly and association tests identify interacting loci associated with vigor, precocity, and sex in interspecific pistachio rootstocks.</title>
        <authorList>
            <person name="Palmer W."/>
            <person name="Jacygrad E."/>
            <person name="Sagayaradj S."/>
            <person name="Cavanaugh K."/>
            <person name="Han R."/>
            <person name="Bertier L."/>
            <person name="Beede B."/>
            <person name="Kafkas S."/>
            <person name="Golino D."/>
            <person name="Preece J."/>
            <person name="Michelmore R."/>
        </authorList>
    </citation>
    <scope>NUCLEOTIDE SEQUENCE [LARGE SCALE GENOMIC DNA]</scope>
</reference>
<evidence type="ECO:0000313" key="1">
    <source>
        <dbReference type="EMBL" id="KAJ0016868.1"/>
    </source>
</evidence>